<evidence type="ECO:0000313" key="4">
    <source>
        <dbReference type="EnsemblMetazoa" id="ASIC000322-PA"/>
    </source>
</evidence>
<feature type="transmembrane region" description="Helical" evidence="2">
    <location>
        <begin position="157"/>
        <end position="178"/>
    </location>
</feature>
<proteinExistence type="predicted"/>
<dbReference type="AlphaFoldDB" id="A0A084VA30"/>
<evidence type="ECO:0000313" key="3">
    <source>
        <dbReference type="EMBL" id="KFB34824.1"/>
    </source>
</evidence>
<dbReference type="EMBL" id="KE523979">
    <property type="protein sequence ID" value="KFB34824.1"/>
    <property type="molecule type" value="Genomic_DNA"/>
</dbReference>
<accession>A0A084VA30</accession>
<dbReference type="EMBL" id="ATLV01001560">
    <property type="status" value="NOT_ANNOTATED_CDS"/>
    <property type="molecule type" value="Genomic_DNA"/>
</dbReference>
<name>A0A084VA30_ANOSI</name>
<keyword evidence="2" id="KW-0812">Transmembrane</keyword>
<reference evidence="3 5" key="1">
    <citation type="journal article" date="2014" name="BMC Genomics">
        <title>Genome sequence of Anopheles sinensis provides insight into genetics basis of mosquito competence for malaria parasites.</title>
        <authorList>
            <person name="Zhou D."/>
            <person name="Zhang D."/>
            <person name="Ding G."/>
            <person name="Shi L."/>
            <person name="Hou Q."/>
            <person name="Ye Y."/>
            <person name="Xu Y."/>
            <person name="Zhou H."/>
            <person name="Xiong C."/>
            <person name="Li S."/>
            <person name="Yu J."/>
            <person name="Hong S."/>
            <person name="Yu X."/>
            <person name="Zou P."/>
            <person name="Chen C."/>
            <person name="Chang X."/>
            <person name="Wang W."/>
            <person name="Lv Y."/>
            <person name="Sun Y."/>
            <person name="Ma L."/>
            <person name="Shen B."/>
            <person name="Zhu C."/>
        </authorList>
    </citation>
    <scope>NUCLEOTIDE SEQUENCE [LARGE SCALE GENOMIC DNA]</scope>
</reference>
<feature type="compositionally biased region" description="Low complexity" evidence="1">
    <location>
        <begin position="34"/>
        <end position="74"/>
    </location>
</feature>
<sequence>MKQCTNPPSTTDGAGAGSRPKVHAESRVKGTPNTMTASTTPTTTASTVTSTRAPSSTSVSSSGSSSSTVPSKCSSTREVKGEPKPTGGKAGPSEHPTKPSKHHVPYPAHHYPLHHHLQHHHQMSAKVNGKLGAGVDHLSALNLLPAHLRDMFLAAHLLRGFPFQIILNAIACVFFHGLTYGDY</sequence>
<evidence type="ECO:0000256" key="2">
    <source>
        <dbReference type="SAM" id="Phobius"/>
    </source>
</evidence>
<dbReference type="Proteomes" id="UP000030765">
    <property type="component" value="Unassembled WGS sequence"/>
</dbReference>
<evidence type="ECO:0000313" key="5">
    <source>
        <dbReference type="Proteomes" id="UP000030765"/>
    </source>
</evidence>
<dbReference type="VEuPathDB" id="VectorBase:ASIC000322"/>
<organism evidence="3">
    <name type="scientific">Anopheles sinensis</name>
    <name type="common">Mosquito</name>
    <dbReference type="NCBI Taxonomy" id="74873"/>
    <lineage>
        <taxon>Eukaryota</taxon>
        <taxon>Metazoa</taxon>
        <taxon>Ecdysozoa</taxon>
        <taxon>Arthropoda</taxon>
        <taxon>Hexapoda</taxon>
        <taxon>Insecta</taxon>
        <taxon>Pterygota</taxon>
        <taxon>Neoptera</taxon>
        <taxon>Endopterygota</taxon>
        <taxon>Diptera</taxon>
        <taxon>Nematocera</taxon>
        <taxon>Culicoidea</taxon>
        <taxon>Culicidae</taxon>
        <taxon>Anophelinae</taxon>
        <taxon>Anopheles</taxon>
    </lineage>
</organism>
<gene>
    <name evidence="3" type="ORF">ZHAS_00000322</name>
</gene>
<protein>
    <submittedName>
        <fullName evidence="3 4">Uncharacterized protein</fullName>
    </submittedName>
</protein>
<dbReference type="EnsemblMetazoa" id="ASIC000322-RA">
    <property type="protein sequence ID" value="ASIC000322-PA"/>
    <property type="gene ID" value="ASIC000322"/>
</dbReference>
<evidence type="ECO:0000256" key="1">
    <source>
        <dbReference type="SAM" id="MobiDB-lite"/>
    </source>
</evidence>
<dbReference type="VEuPathDB" id="VectorBase:ASIS013435"/>
<keyword evidence="2" id="KW-0472">Membrane</keyword>
<keyword evidence="2" id="KW-1133">Transmembrane helix</keyword>
<keyword evidence="5" id="KW-1185">Reference proteome</keyword>
<reference evidence="4" key="2">
    <citation type="submission" date="2020-05" db="UniProtKB">
        <authorList>
            <consortium name="EnsemblMetazoa"/>
        </authorList>
    </citation>
    <scope>IDENTIFICATION</scope>
</reference>
<feature type="compositionally biased region" description="Polar residues" evidence="1">
    <location>
        <begin position="1"/>
        <end position="12"/>
    </location>
</feature>
<feature type="region of interest" description="Disordered" evidence="1">
    <location>
        <begin position="1"/>
        <end position="109"/>
    </location>
</feature>